<dbReference type="Proteomes" id="UP000581769">
    <property type="component" value="Unassembled WGS sequence"/>
</dbReference>
<reference evidence="1 2" key="1">
    <citation type="submission" date="2020-08" db="EMBL/GenBank/DDBJ databases">
        <title>Sequencing the genomes of 1000 actinobacteria strains.</title>
        <authorList>
            <person name="Klenk H.-P."/>
        </authorList>
    </citation>
    <scope>NUCLEOTIDE SEQUENCE [LARGE SCALE GENOMIC DNA]</scope>
    <source>
        <strain evidence="1 2">DSM 45859</strain>
    </source>
</reference>
<organism evidence="1 2">
    <name type="scientific">Amycolatopsis jiangsuensis</name>
    <dbReference type="NCBI Taxonomy" id="1181879"/>
    <lineage>
        <taxon>Bacteria</taxon>
        <taxon>Bacillati</taxon>
        <taxon>Actinomycetota</taxon>
        <taxon>Actinomycetes</taxon>
        <taxon>Pseudonocardiales</taxon>
        <taxon>Pseudonocardiaceae</taxon>
        <taxon>Amycolatopsis</taxon>
    </lineage>
</organism>
<keyword evidence="2" id="KW-1185">Reference proteome</keyword>
<proteinExistence type="predicted"/>
<protein>
    <submittedName>
        <fullName evidence="1">Uncharacterized protein</fullName>
    </submittedName>
</protein>
<evidence type="ECO:0000313" key="2">
    <source>
        <dbReference type="Proteomes" id="UP000581769"/>
    </source>
</evidence>
<name>A0A840IV13_9PSEU</name>
<gene>
    <name evidence="1" type="ORF">BJY18_003098</name>
</gene>
<dbReference type="AlphaFoldDB" id="A0A840IV13"/>
<dbReference type="EMBL" id="JACHMG010000001">
    <property type="protein sequence ID" value="MBB4685613.1"/>
    <property type="molecule type" value="Genomic_DNA"/>
</dbReference>
<dbReference type="RefSeq" id="WP_281393671.1">
    <property type="nucleotide sequence ID" value="NZ_JACHMG010000001.1"/>
</dbReference>
<sequence length="42" mass="4535">MTGPIGDDSVGCAIFYDDKRIASTEQAPLEDTNTVACRVRFA</sequence>
<accession>A0A840IV13</accession>
<evidence type="ECO:0000313" key="1">
    <source>
        <dbReference type="EMBL" id="MBB4685613.1"/>
    </source>
</evidence>
<comment type="caution">
    <text evidence="1">The sequence shown here is derived from an EMBL/GenBank/DDBJ whole genome shotgun (WGS) entry which is preliminary data.</text>
</comment>